<accession>A2CA68</accession>
<gene>
    <name evidence="1" type="ordered locus">P9303_16341</name>
</gene>
<evidence type="ECO:0000313" key="1">
    <source>
        <dbReference type="EMBL" id="ABM78378.1"/>
    </source>
</evidence>
<dbReference type="InterPro" id="IPR021453">
    <property type="entry name" value="DUF3104"/>
</dbReference>
<dbReference type="HOGENOM" id="CLU_155948_0_0_3"/>
<reference evidence="1 2" key="1">
    <citation type="journal article" date="2007" name="PLoS Genet.">
        <title>Patterns and implications of gene gain and loss in the evolution of Prochlorococcus.</title>
        <authorList>
            <person name="Kettler G.C."/>
            <person name="Martiny A.C."/>
            <person name="Huang K."/>
            <person name="Zucker J."/>
            <person name="Coleman M.L."/>
            <person name="Rodrigue S."/>
            <person name="Chen F."/>
            <person name="Lapidus A."/>
            <person name="Ferriera S."/>
            <person name="Johnson J."/>
            <person name="Steglich C."/>
            <person name="Church G.M."/>
            <person name="Richardson P."/>
            <person name="Chisholm S.W."/>
        </authorList>
    </citation>
    <scope>NUCLEOTIDE SEQUENCE [LARGE SCALE GENOMIC DNA]</scope>
    <source>
        <strain evidence="1 2">MIT 9303</strain>
    </source>
</reference>
<dbReference type="RefSeq" id="WP_011826267.1">
    <property type="nucleotide sequence ID" value="NC_008820.1"/>
</dbReference>
<dbReference type="BioCyc" id="PMAR59922:G1G80-1422-MONOMER"/>
<organism evidence="1 2">
    <name type="scientific">Prochlorococcus marinus (strain MIT 9303)</name>
    <dbReference type="NCBI Taxonomy" id="59922"/>
    <lineage>
        <taxon>Bacteria</taxon>
        <taxon>Bacillati</taxon>
        <taxon>Cyanobacteriota</taxon>
        <taxon>Cyanophyceae</taxon>
        <taxon>Synechococcales</taxon>
        <taxon>Prochlorococcaceae</taxon>
        <taxon>Prochlorococcus</taxon>
    </lineage>
</organism>
<dbReference type="KEGG" id="pmf:P9303_16341"/>
<dbReference type="Pfam" id="PF11302">
    <property type="entry name" value="DUF3104"/>
    <property type="match status" value="1"/>
</dbReference>
<evidence type="ECO:0000313" key="2">
    <source>
        <dbReference type="Proteomes" id="UP000002274"/>
    </source>
</evidence>
<proteinExistence type="predicted"/>
<sequence>MASLTRAAEVGPGFLPEESIFLAVTCGDVVIVQDNQRHAPESWWMGEVIHIVSGARGPDPSLFQVACIDTGVIKTVNADQVTKVVRSVSSQHQQNVCVSEK</sequence>
<name>A2CA68_PROM3</name>
<dbReference type="EMBL" id="CP000554">
    <property type="protein sequence ID" value="ABM78378.1"/>
    <property type="molecule type" value="Genomic_DNA"/>
</dbReference>
<dbReference type="Proteomes" id="UP000002274">
    <property type="component" value="Chromosome"/>
</dbReference>
<protein>
    <submittedName>
        <fullName evidence="1">Uncharacterized protein</fullName>
    </submittedName>
</protein>
<dbReference type="AlphaFoldDB" id="A2CA68"/>